<dbReference type="EMBL" id="JASWJB010000680">
    <property type="protein sequence ID" value="KAK2589454.1"/>
    <property type="molecule type" value="Genomic_DNA"/>
</dbReference>
<keyword evidence="3" id="KW-1185">Reference proteome</keyword>
<organism evidence="2 3">
    <name type="scientific">Conoideocrella luteorostrata</name>
    <dbReference type="NCBI Taxonomy" id="1105319"/>
    <lineage>
        <taxon>Eukaryota</taxon>
        <taxon>Fungi</taxon>
        <taxon>Dikarya</taxon>
        <taxon>Ascomycota</taxon>
        <taxon>Pezizomycotina</taxon>
        <taxon>Sordariomycetes</taxon>
        <taxon>Hypocreomycetidae</taxon>
        <taxon>Hypocreales</taxon>
        <taxon>Clavicipitaceae</taxon>
        <taxon>Conoideocrella</taxon>
    </lineage>
</organism>
<accession>A0AAJ0FS30</accession>
<evidence type="ECO:0000313" key="2">
    <source>
        <dbReference type="EMBL" id="KAK2589454.1"/>
    </source>
</evidence>
<reference evidence="2" key="1">
    <citation type="submission" date="2023-06" db="EMBL/GenBank/DDBJ databases">
        <title>Conoideocrella luteorostrata (Hypocreales: Clavicipitaceae), a potential biocontrol fungus for elongate hemlock scale in United States Christmas tree production areas.</title>
        <authorList>
            <person name="Barrett H."/>
            <person name="Lovett B."/>
            <person name="Macias A.M."/>
            <person name="Stajich J.E."/>
            <person name="Kasson M.T."/>
        </authorList>
    </citation>
    <scope>NUCLEOTIDE SEQUENCE</scope>
    <source>
        <strain evidence="2">ARSEF 14590</strain>
    </source>
</reference>
<comment type="caution">
    <text evidence="2">The sequence shown here is derived from an EMBL/GenBank/DDBJ whole genome shotgun (WGS) entry which is preliminary data.</text>
</comment>
<evidence type="ECO:0000256" key="1">
    <source>
        <dbReference type="SAM" id="MobiDB-lite"/>
    </source>
</evidence>
<evidence type="ECO:0000313" key="3">
    <source>
        <dbReference type="Proteomes" id="UP001251528"/>
    </source>
</evidence>
<name>A0AAJ0FS30_9HYPO</name>
<feature type="region of interest" description="Disordered" evidence="1">
    <location>
        <begin position="30"/>
        <end position="58"/>
    </location>
</feature>
<protein>
    <submittedName>
        <fullName evidence="2">Uncharacterized protein</fullName>
    </submittedName>
</protein>
<sequence>MQPTIALAVFIAASNGHFLNHAFDALHLGRRQDPQDPTGKAAGFSFQRDRAPPKAAANRAQENNIMRIKKIPDEDLKKAAEVAKEALKHTDQLERYGEAVKTLSDAAADATKCYKAYAEKGSEPISNPDAIAACDKQYENAQSLLRNVGSIFGESSALTDDVLFEAKLPNIKDGRPTHEDTPTKELQAILANLKRVTDRAAHIQTQADKMQPYYEQVKKLGDEISNTQECYHKFNVSIHKAGFESVAQVSKDLDPCNTLFTQVQSTLQNAQKLIKEPNSTIRDGLAQFELPDLKDGFQSDTKTQQFWSNLEKLKKSKDDASSTVGAFAELEKYNATITEKIKSMVKTTVAEEWPQFLQFVALSEARSKKSDEAILRLIKSHGDSFVEELEKQSHKMAEMVAKHSLAPE</sequence>
<proteinExistence type="predicted"/>
<gene>
    <name evidence="2" type="ORF">QQS21_012870</name>
</gene>
<dbReference type="AlphaFoldDB" id="A0AAJ0FS30"/>
<dbReference type="Proteomes" id="UP001251528">
    <property type="component" value="Unassembled WGS sequence"/>
</dbReference>